<accession>A0A5C5XNC0</accession>
<evidence type="ECO:0000256" key="1">
    <source>
        <dbReference type="SAM" id="MobiDB-lite"/>
    </source>
</evidence>
<feature type="chain" id="PRO_5023052994" evidence="3">
    <location>
        <begin position="20"/>
        <end position="1144"/>
    </location>
</feature>
<keyword evidence="2" id="KW-1133">Transmembrane helix</keyword>
<feature type="region of interest" description="Disordered" evidence="1">
    <location>
        <begin position="1124"/>
        <end position="1144"/>
    </location>
</feature>
<proteinExistence type="predicted"/>
<gene>
    <name evidence="4" type="ORF">Pan54_52240</name>
</gene>
<evidence type="ECO:0000313" key="5">
    <source>
        <dbReference type="Proteomes" id="UP000316095"/>
    </source>
</evidence>
<reference evidence="4 5" key="1">
    <citation type="submission" date="2019-02" db="EMBL/GenBank/DDBJ databases">
        <title>Deep-cultivation of Planctomycetes and their phenomic and genomic characterization uncovers novel biology.</title>
        <authorList>
            <person name="Wiegand S."/>
            <person name="Jogler M."/>
            <person name="Boedeker C."/>
            <person name="Pinto D."/>
            <person name="Vollmers J."/>
            <person name="Rivas-Marin E."/>
            <person name="Kohn T."/>
            <person name="Peeters S.H."/>
            <person name="Heuer A."/>
            <person name="Rast P."/>
            <person name="Oberbeckmann S."/>
            <person name="Bunk B."/>
            <person name="Jeske O."/>
            <person name="Meyerdierks A."/>
            <person name="Storesund J.E."/>
            <person name="Kallscheuer N."/>
            <person name="Luecker S."/>
            <person name="Lage O.M."/>
            <person name="Pohl T."/>
            <person name="Merkel B.J."/>
            <person name="Hornburger P."/>
            <person name="Mueller R.-W."/>
            <person name="Bruemmer F."/>
            <person name="Labrenz M."/>
            <person name="Spormann A.M."/>
            <person name="Op Den Camp H."/>
            <person name="Overmann J."/>
            <person name="Amann R."/>
            <person name="Jetten M.S.M."/>
            <person name="Mascher T."/>
            <person name="Medema M.H."/>
            <person name="Devos D.P."/>
            <person name="Kaster A.-K."/>
            <person name="Ovreas L."/>
            <person name="Rohde M."/>
            <person name="Galperin M.Y."/>
            <person name="Jogler C."/>
        </authorList>
    </citation>
    <scope>NUCLEOTIDE SEQUENCE [LARGE SCALE GENOMIC DNA]</scope>
    <source>
        <strain evidence="4 5">Pan54</strain>
    </source>
</reference>
<dbReference type="AlphaFoldDB" id="A0A5C5XNC0"/>
<feature type="transmembrane region" description="Helical" evidence="2">
    <location>
        <begin position="1018"/>
        <end position="1037"/>
    </location>
</feature>
<dbReference type="Proteomes" id="UP000316095">
    <property type="component" value="Unassembled WGS sequence"/>
</dbReference>
<dbReference type="EMBL" id="SJPG01000001">
    <property type="protein sequence ID" value="TWT64460.1"/>
    <property type="molecule type" value="Genomic_DNA"/>
</dbReference>
<feature type="region of interest" description="Disordered" evidence="1">
    <location>
        <begin position="22"/>
        <end position="54"/>
    </location>
</feature>
<keyword evidence="2" id="KW-0812">Transmembrane</keyword>
<keyword evidence="2" id="KW-0472">Membrane</keyword>
<feature type="transmembrane region" description="Helical" evidence="2">
    <location>
        <begin position="1044"/>
        <end position="1061"/>
    </location>
</feature>
<feature type="signal peptide" evidence="3">
    <location>
        <begin position="1"/>
        <end position="19"/>
    </location>
</feature>
<name>A0A5C5XNC0_9PLAN</name>
<dbReference type="RefSeq" id="WP_146506171.1">
    <property type="nucleotide sequence ID" value="NZ_SJPG01000001.1"/>
</dbReference>
<sequence precursor="true">MISQIALLLTICLVLPSFGQVENGQPPSETSPATPVSPSPNTPPVQVAPTPLPLPSTVRVPQDIISLPDSEGRLIAVPLNVTIEQYLEWLDRQEAERKTEQIWILRNLTATGSLSEDASGKSWAAMKFQFEFSVEQSSEWNSLPLMMGEAVLTGFTEQGSDAEVPQRNRLMIARDVDSGQWLLWYRDQELFQLEVQMLVPILRTGSENQLLLTLPSASRTELELQLDLQNPAVELNSKGFWERQQNEQGTLVRIAGFQQKIDLTWSDSSIDMSVQPIFDVESLVDVLRQGESTSINARQTVTVEQGAISSLQIKLPSGFQLENVTSDRTMKYVFDAADPSSITLNFSPPVQSSAIINWKLSAPIRRFESQLVIDGFKVVQARKETGKIAIRRSSDWRMTQLVPQSDNIITTDVREITFVTDANQGFRFYNQPIQLVMSAQRSETTFASESYFDVLVGRDQIDLSGEFVVIPKNGVVETLSVIWKDFDTEGWELSTVTSGDIPLDVTFEKSDQLVISTPGWETPQKIRFLARRKLDRPVEEYLENDEHLNLPLPVFAATANAEYQDQILRIATTVPQYAALLAMNGFRELEKERGAELAKSQLFFRNAGTRLQNAHWFALQESEETRSIRFEKVHQLSVCQESIILTQIDTGSQVLTIDYLFEFLVENIPAEEFRFQMKVPQGETALIPEFRDATNKKLNLTSRNREASPGSTETAASNSGRILEYVYRPLKPVLGEMKIRAQITCPLDDRELLSRRICRIPEINATPCDRLRRELLNQTPYAITPTNDYWQLEETGPRATLYASVEKNAEESVEIDLSRSRQGTDVGFVDAKVETRIAADGTTLSVMNLQIARTPASFTLELQPSIAVVSAYWNLDGQRDTSFLEPVIDGDQARLLLPDYAVGQPGKLVIIVQHFESTGLASILSQTLSLPGHSLDQRIGLMSWDLKFPAGVYLFQPPENLIVNYGWRWLGFGFRRVPLTHNSMTSGIPAAAIQEAGFYRFTSYQWPKTIAFRVVGRGLLMTLGCGLPLLIAILILGRPRSYQIRCTLGLVVVFSTVAVIFPQELAVLLQPLLIGILAIGIALWGAYYMRYRHDEPTLIIVGPHQDDRGISDGAIQMDAHGVNPDEITRLQPPPRKEVLGSSHR</sequence>
<organism evidence="4 5">
    <name type="scientific">Rubinisphaera italica</name>
    <dbReference type="NCBI Taxonomy" id="2527969"/>
    <lineage>
        <taxon>Bacteria</taxon>
        <taxon>Pseudomonadati</taxon>
        <taxon>Planctomycetota</taxon>
        <taxon>Planctomycetia</taxon>
        <taxon>Planctomycetales</taxon>
        <taxon>Planctomycetaceae</taxon>
        <taxon>Rubinisphaera</taxon>
    </lineage>
</organism>
<dbReference type="OrthoDB" id="207168at2"/>
<keyword evidence="5" id="KW-1185">Reference proteome</keyword>
<evidence type="ECO:0000256" key="2">
    <source>
        <dbReference type="SAM" id="Phobius"/>
    </source>
</evidence>
<feature type="transmembrane region" description="Helical" evidence="2">
    <location>
        <begin position="1067"/>
        <end position="1089"/>
    </location>
</feature>
<protein>
    <submittedName>
        <fullName evidence="4">Uncharacterized protein</fullName>
    </submittedName>
</protein>
<evidence type="ECO:0000313" key="4">
    <source>
        <dbReference type="EMBL" id="TWT64460.1"/>
    </source>
</evidence>
<evidence type="ECO:0000256" key="3">
    <source>
        <dbReference type="SAM" id="SignalP"/>
    </source>
</evidence>
<keyword evidence="3" id="KW-0732">Signal</keyword>
<comment type="caution">
    <text evidence="4">The sequence shown here is derived from an EMBL/GenBank/DDBJ whole genome shotgun (WGS) entry which is preliminary data.</text>
</comment>